<accession>A0AAV3PAM7</accession>
<proteinExistence type="predicted"/>
<name>A0AAV3PAM7_LITER</name>
<dbReference type="AlphaFoldDB" id="A0AAV3PAM7"/>
<dbReference type="Proteomes" id="UP001454036">
    <property type="component" value="Unassembled WGS sequence"/>
</dbReference>
<dbReference type="EMBL" id="BAABME010001070">
    <property type="protein sequence ID" value="GAA0147350.1"/>
    <property type="molecule type" value="Genomic_DNA"/>
</dbReference>
<reference evidence="1 2" key="1">
    <citation type="submission" date="2024-01" db="EMBL/GenBank/DDBJ databases">
        <title>The complete chloroplast genome sequence of Lithospermum erythrorhizon: insights into the phylogenetic relationship among Boraginaceae species and the maternal lineages of purple gromwells.</title>
        <authorList>
            <person name="Okada T."/>
            <person name="Watanabe K."/>
        </authorList>
    </citation>
    <scope>NUCLEOTIDE SEQUENCE [LARGE SCALE GENOMIC DNA]</scope>
</reference>
<evidence type="ECO:0000313" key="2">
    <source>
        <dbReference type="Proteomes" id="UP001454036"/>
    </source>
</evidence>
<protein>
    <submittedName>
        <fullName evidence="1">Uncharacterized protein</fullName>
    </submittedName>
</protein>
<evidence type="ECO:0000313" key="1">
    <source>
        <dbReference type="EMBL" id="GAA0147350.1"/>
    </source>
</evidence>
<comment type="caution">
    <text evidence="1">The sequence shown here is derived from an EMBL/GenBank/DDBJ whole genome shotgun (WGS) entry which is preliminary data.</text>
</comment>
<keyword evidence="2" id="KW-1185">Reference proteome</keyword>
<sequence length="101" mass="11345">MFQKPGSDLLVVNMSEGDLLQEKEEELIFMEALEAHIRNIENEDISVQETELVNCVLLEQEVNIKNTENEDPNQIVEKEEEEGCPVGVGAELLYTPNSIGV</sequence>
<organism evidence="1 2">
    <name type="scientific">Lithospermum erythrorhizon</name>
    <name type="common">Purple gromwell</name>
    <name type="synonym">Lithospermum officinale var. erythrorhizon</name>
    <dbReference type="NCBI Taxonomy" id="34254"/>
    <lineage>
        <taxon>Eukaryota</taxon>
        <taxon>Viridiplantae</taxon>
        <taxon>Streptophyta</taxon>
        <taxon>Embryophyta</taxon>
        <taxon>Tracheophyta</taxon>
        <taxon>Spermatophyta</taxon>
        <taxon>Magnoliopsida</taxon>
        <taxon>eudicotyledons</taxon>
        <taxon>Gunneridae</taxon>
        <taxon>Pentapetalae</taxon>
        <taxon>asterids</taxon>
        <taxon>lamiids</taxon>
        <taxon>Boraginales</taxon>
        <taxon>Boraginaceae</taxon>
        <taxon>Boraginoideae</taxon>
        <taxon>Lithospermeae</taxon>
        <taxon>Lithospermum</taxon>
    </lineage>
</organism>
<gene>
    <name evidence="1" type="ORF">LIER_07072</name>
</gene>